<dbReference type="InterPro" id="IPR024654">
    <property type="entry name" value="Calcineurin-like_PHP_lpxH"/>
</dbReference>
<dbReference type="SUPFAM" id="SSF56300">
    <property type="entry name" value="Metallo-dependent phosphatases"/>
    <property type="match status" value="1"/>
</dbReference>
<dbReference type="NCBIfam" id="NF006988">
    <property type="entry name" value="PRK09453.1"/>
    <property type="match status" value="1"/>
</dbReference>
<dbReference type="Gene3D" id="3.60.21.10">
    <property type="match status" value="1"/>
</dbReference>
<reference evidence="4 5" key="1">
    <citation type="submission" date="2019-08" db="EMBL/GenBank/DDBJ databases">
        <title>In-depth cultivation of the pig gut microbiome towards novel bacterial diversity and tailored functional studies.</title>
        <authorList>
            <person name="Wylensek D."/>
            <person name="Hitch T.C.A."/>
            <person name="Clavel T."/>
        </authorList>
    </citation>
    <scope>NUCLEOTIDE SEQUENCE [LARGE SCALE GENOMIC DNA]</scope>
    <source>
        <strain evidence="4 5">BBE-744-WT-12</strain>
    </source>
</reference>
<evidence type="ECO:0000313" key="4">
    <source>
        <dbReference type="EMBL" id="MST98580.1"/>
    </source>
</evidence>
<accession>A0A844G457</accession>
<dbReference type="EC" id="3.1.4.-" evidence="2"/>
<dbReference type="EMBL" id="VUNS01000020">
    <property type="protein sequence ID" value="MST98580.1"/>
    <property type="molecule type" value="Genomic_DNA"/>
</dbReference>
<evidence type="ECO:0000256" key="2">
    <source>
        <dbReference type="RuleBase" id="RU362039"/>
    </source>
</evidence>
<dbReference type="InterPro" id="IPR000979">
    <property type="entry name" value="Phosphodiesterase_MJ0936/Vps29"/>
</dbReference>
<comment type="similarity">
    <text evidence="1 2">Belongs to the metallophosphoesterase superfamily. YfcE family.</text>
</comment>
<name>A0A844G457_9BACT</name>
<dbReference type="CDD" id="cd00841">
    <property type="entry name" value="MPP_YfcE"/>
    <property type="match status" value="1"/>
</dbReference>
<evidence type="ECO:0000256" key="1">
    <source>
        <dbReference type="ARBA" id="ARBA00008950"/>
    </source>
</evidence>
<dbReference type="GO" id="GO:0046872">
    <property type="term" value="F:metal ion binding"/>
    <property type="evidence" value="ECO:0007669"/>
    <property type="project" value="UniProtKB-KW"/>
</dbReference>
<evidence type="ECO:0000259" key="3">
    <source>
        <dbReference type="Pfam" id="PF12850"/>
    </source>
</evidence>
<sequence>MKVLFFSDVHGSPESVTLLRRQIDRLAPEQLVLLGDVLYHGPRNPLRPDYAPQLVVEQLNGLKERITAVRGNCDSEVDQMLLAFPIMSEYATLLADGRRFFLTHGHHWGPGNPPPLPAGAVLACGHTHIPQLEVLENGIVAFNPGSVSLPKGGCKASFGVYEDGTLRICELESGDEMMSMQLQQS</sequence>
<protein>
    <recommendedName>
        <fullName evidence="2">Phosphoesterase</fullName>
        <ecNumber evidence="2">3.1.4.-</ecNumber>
    </recommendedName>
</protein>
<keyword evidence="5" id="KW-1185">Reference proteome</keyword>
<proteinExistence type="inferred from homology"/>
<organism evidence="4 5">
    <name type="scientific">Victivallis lenta</name>
    <dbReference type="NCBI Taxonomy" id="2606640"/>
    <lineage>
        <taxon>Bacteria</taxon>
        <taxon>Pseudomonadati</taxon>
        <taxon>Lentisphaerota</taxon>
        <taxon>Lentisphaeria</taxon>
        <taxon>Victivallales</taxon>
        <taxon>Victivallaceae</taxon>
        <taxon>Victivallis</taxon>
    </lineage>
</organism>
<dbReference type="GO" id="GO:0016787">
    <property type="term" value="F:hydrolase activity"/>
    <property type="evidence" value="ECO:0007669"/>
    <property type="project" value="UniProtKB-UniRule"/>
</dbReference>
<keyword evidence="4" id="KW-0378">Hydrolase</keyword>
<dbReference type="AlphaFoldDB" id="A0A844G457"/>
<feature type="domain" description="Calcineurin-like phosphoesterase" evidence="3">
    <location>
        <begin position="1"/>
        <end position="161"/>
    </location>
</feature>
<gene>
    <name evidence="4" type="ORF">FYJ85_16195</name>
</gene>
<keyword evidence="2" id="KW-0479">Metal-binding</keyword>
<evidence type="ECO:0000313" key="5">
    <source>
        <dbReference type="Proteomes" id="UP000435649"/>
    </source>
</evidence>
<dbReference type="InterPro" id="IPR029052">
    <property type="entry name" value="Metallo-depent_PP-like"/>
</dbReference>
<comment type="cofactor">
    <cofactor evidence="2">
        <name>a divalent metal cation</name>
        <dbReference type="ChEBI" id="CHEBI:60240"/>
    </cofactor>
</comment>
<comment type="caution">
    <text evidence="4">The sequence shown here is derived from an EMBL/GenBank/DDBJ whole genome shotgun (WGS) entry which is preliminary data.</text>
</comment>
<dbReference type="Proteomes" id="UP000435649">
    <property type="component" value="Unassembled WGS sequence"/>
</dbReference>
<dbReference type="InterPro" id="IPR041802">
    <property type="entry name" value="MPP_YfcE"/>
</dbReference>
<dbReference type="Pfam" id="PF12850">
    <property type="entry name" value="Metallophos_2"/>
    <property type="match status" value="1"/>
</dbReference>
<dbReference type="NCBIfam" id="TIGR00040">
    <property type="entry name" value="yfcE"/>
    <property type="match status" value="1"/>
</dbReference>
<dbReference type="RefSeq" id="WP_106054040.1">
    <property type="nucleotide sequence ID" value="NZ_DBFCZM010000452.1"/>
</dbReference>